<organism evidence="2 3">
    <name type="scientific">Niabella digestorum</name>
    <dbReference type="NCBI Taxonomy" id="3117701"/>
    <lineage>
        <taxon>Bacteria</taxon>
        <taxon>Pseudomonadati</taxon>
        <taxon>Bacteroidota</taxon>
        <taxon>Chitinophagia</taxon>
        <taxon>Chitinophagales</taxon>
        <taxon>Chitinophagaceae</taxon>
        <taxon>Niabella</taxon>
    </lineage>
</organism>
<gene>
    <name evidence="2" type="ORF">V2H41_10695</name>
</gene>
<accession>A0ABU7RIA9</accession>
<evidence type="ECO:0000313" key="2">
    <source>
        <dbReference type="EMBL" id="MEE6187740.1"/>
    </source>
</evidence>
<dbReference type="RefSeq" id="WP_330975147.1">
    <property type="nucleotide sequence ID" value="NZ_JAZGLY010000006.1"/>
</dbReference>
<sequence length="96" mass="10234">MKNRDKILLGIVGAALAGVAIGLLYYTEEGKKARRKIKNTASEWADSLGSLYESGKESLADLSQKAITKAKSGLNKAKEKAGEFTGQADEFANKLG</sequence>
<dbReference type="Proteomes" id="UP001357452">
    <property type="component" value="Unassembled WGS sequence"/>
</dbReference>
<name>A0ABU7RIA9_9BACT</name>
<evidence type="ECO:0000256" key="1">
    <source>
        <dbReference type="SAM" id="Phobius"/>
    </source>
</evidence>
<protein>
    <submittedName>
        <fullName evidence="2">YtxH domain-containing protein</fullName>
    </submittedName>
</protein>
<evidence type="ECO:0000313" key="3">
    <source>
        <dbReference type="Proteomes" id="UP001357452"/>
    </source>
</evidence>
<keyword evidence="1" id="KW-0472">Membrane</keyword>
<keyword evidence="1" id="KW-0812">Transmembrane</keyword>
<reference evidence="2 3" key="1">
    <citation type="submission" date="2024-01" db="EMBL/GenBank/DDBJ databases">
        <title>Niabella digestum sp. nov., isolated from waste digestion system.</title>
        <authorList>
            <person name="Zhang L."/>
        </authorList>
    </citation>
    <scope>NUCLEOTIDE SEQUENCE [LARGE SCALE GENOMIC DNA]</scope>
    <source>
        <strain evidence="2 3">A18</strain>
    </source>
</reference>
<dbReference type="InterPro" id="IPR024623">
    <property type="entry name" value="YtxH"/>
</dbReference>
<keyword evidence="1" id="KW-1133">Transmembrane helix</keyword>
<dbReference type="Pfam" id="PF12732">
    <property type="entry name" value="YtxH"/>
    <property type="match status" value="1"/>
</dbReference>
<feature type="transmembrane region" description="Helical" evidence="1">
    <location>
        <begin position="6"/>
        <end position="26"/>
    </location>
</feature>
<comment type="caution">
    <text evidence="2">The sequence shown here is derived from an EMBL/GenBank/DDBJ whole genome shotgun (WGS) entry which is preliminary data.</text>
</comment>
<dbReference type="EMBL" id="JAZGLY010000006">
    <property type="protein sequence ID" value="MEE6187740.1"/>
    <property type="molecule type" value="Genomic_DNA"/>
</dbReference>
<proteinExistence type="predicted"/>
<keyword evidence="3" id="KW-1185">Reference proteome</keyword>